<accession>A0A831QIU6</accession>
<protein>
    <submittedName>
        <fullName evidence="1">Uncharacterized protein</fullName>
    </submittedName>
</protein>
<organism evidence="1">
    <name type="scientific">Pricia antarctica</name>
    <dbReference type="NCBI Taxonomy" id="641691"/>
    <lineage>
        <taxon>Bacteria</taxon>
        <taxon>Pseudomonadati</taxon>
        <taxon>Bacteroidota</taxon>
        <taxon>Flavobacteriia</taxon>
        <taxon>Flavobacteriales</taxon>
        <taxon>Flavobacteriaceae</taxon>
        <taxon>Pricia</taxon>
    </lineage>
</organism>
<dbReference type="EMBL" id="DRGL01000007">
    <property type="protein sequence ID" value="HEA19419.1"/>
    <property type="molecule type" value="Genomic_DNA"/>
</dbReference>
<comment type="caution">
    <text evidence="1">The sequence shown here is derived from an EMBL/GenBank/DDBJ whole genome shotgun (WGS) entry which is preliminary data.</text>
</comment>
<dbReference type="Proteomes" id="UP000886191">
    <property type="component" value="Unassembled WGS sequence"/>
</dbReference>
<sequence>MIAKSEIRLIDPSKEMNEKLALFESFMLLLGLSVENMIKGYVIINYQLNNTSTSFKNLKELKNKAWGGNNGHELSKILASCDFEVYKAEKDLLERLETFVKWAGRYPIPQDRQKFEDAKRFN</sequence>
<gene>
    <name evidence="1" type="ORF">ENH87_00675</name>
</gene>
<dbReference type="AlphaFoldDB" id="A0A831QIU6"/>
<reference evidence="1" key="1">
    <citation type="journal article" date="2020" name="mSystems">
        <title>Genome- and Community-Level Interaction Insights into Carbon Utilization and Element Cycling Functions of Hydrothermarchaeota in Hydrothermal Sediment.</title>
        <authorList>
            <person name="Zhou Z."/>
            <person name="Liu Y."/>
            <person name="Xu W."/>
            <person name="Pan J."/>
            <person name="Luo Z.H."/>
            <person name="Li M."/>
        </authorList>
    </citation>
    <scope>NUCLEOTIDE SEQUENCE [LARGE SCALE GENOMIC DNA]</scope>
    <source>
        <strain evidence="1">HyVt-345</strain>
    </source>
</reference>
<proteinExistence type="predicted"/>
<evidence type="ECO:0000313" key="1">
    <source>
        <dbReference type="EMBL" id="HEA19419.1"/>
    </source>
</evidence>
<name>A0A831QIU6_9FLAO</name>